<evidence type="ECO:0000313" key="3">
    <source>
        <dbReference type="Proteomes" id="UP001165120"/>
    </source>
</evidence>
<evidence type="ECO:0000256" key="1">
    <source>
        <dbReference type="SAM" id="MobiDB-lite"/>
    </source>
</evidence>
<feature type="compositionally biased region" description="Polar residues" evidence="1">
    <location>
        <begin position="78"/>
        <end position="91"/>
    </location>
</feature>
<comment type="caution">
    <text evidence="2">The sequence shown here is derived from an EMBL/GenBank/DDBJ whole genome shotgun (WGS) entry which is preliminary data.</text>
</comment>
<keyword evidence="3" id="KW-1185">Reference proteome</keyword>
<dbReference type="AlphaFoldDB" id="A0A9W6T8J2"/>
<feature type="compositionally biased region" description="Low complexity" evidence="1">
    <location>
        <begin position="65"/>
        <end position="77"/>
    </location>
</feature>
<gene>
    <name evidence="2" type="ORF">Cboi02_000541800</name>
</gene>
<evidence type="ECO:0000313" key="2">
    <source>
        <dbReference type="EMBL" id="GME77076.1"/>
    </source>
</evidence>
<organism evidence="2 3">
    <name type="scientific">Candida boidinii</name>
    <name type="common">Yeast</name>
    <dbReference type="NCBI Taxonomy" id="5477"/>
    <lineage>
        <taxon>Eukaryota</taxon>
        <taxon>Fungi</taxon>
        <taxon>Dikarya</taxon>
        <taxon>Ascomycota</taxon>
        <taxon>Saccharomycotina</taxon>
        <taxon>Pichiomycetes</taxon>
        <taxon>Pichiales</taxon>
        <taxon>Pichiaceae</taxon>
        <taxon>Ogataea</taxon>
        <taxon>Ogataea/Candida clade</taxon>
    </lineage>
</organism>
<feature type="compositionally biased region" description="Low complexity" evidence="1">
    <location>
        <begin position="23"/>
        <end position="33"/>
    </location>
</feature>
<protein>
    <submittedName>
        <fullName evidence="2">Unnamed protein product</fullName>
    </submittedName>
</protein>
<sequence length="119" mass="12879">MGSQSDNEDNSVIIEETPRKKQSSSVQVPDSSPLAASVLDSSPVSKPDGVTRLPSLRERFSYKPTTTNGNGNGNRNGISTDIFNSKPSSQEQAKKPTGALSLEFKKNFISLRNNINNQP</sequence>
<proteinExistence type="predicted"/>
<name>A0A9W6T8J2_CANBO</name>
<reference evidence="2" key="1">
    <citation type="submission" date="2023-04" db="EMBL/GenBank/DDBJ databases">
        <title>Candida boidinii NBRC 10035.</title>
        <authorList>
            <person name="Ichikawa N."/>
            <person name="Sato H."/>
            <person name="Tonouchi N."/>
        </authorList>
    </citation>
    <scope>NUCLEOTIDE SEQUENCE</scope>
    <source>
        <strain evidence="2">NBRC 10035</strain>
    </source>
</reference>
<dbReference type="Proteomes" id="UP001165120">
    <property type="component" value="Unassembled WGS sequence"/>
</dbReference>
<dbReference type="EMBL" id="BSXN01002598">
    <property type="protein sequence ID" value="GME77076.1"/>
    <property type="molecule type" value="Genomic_DNA"/>
</dbReference>
<accession>A0A9W6T8J2</accession>
<feature type="region of interest" description="Disordered" evidence="1">
    <location>
        <begin position="1"/>
        <end position="99"/>
    </location>
</feature>